<keyword evidence="3" id="KW-0408">Iron</keyword>
<comment type="similarity">
    <text evidence="4">Belongs to the cyclic nucleotide phosphodiesterase class-III family.</text>
</comment>
<proteinExistence type="inferred from homology"/>
<evidence type="ECO:0000256" key="3">
    <source>
        <dbReference type="ARBA" id="ARBA00023004"/>
    </source>
</evidence>
<dbReference type="GO" id="GO:0046872">
    <property type="term" value="F:metal ion binding"/>
    <property type="evidence" value="ECO:0007669"/>
    <property type="project" value="UniProtKB-KW"/>
</dbReference>
<dbReference type="GO" id="GO:0016787">
    <property type="term" value="F:hydrolase activity"/>
    <property type="evidence" value="ECO:0007669"/>
    <property type="project" value="UniProtKB-KW"/>
</dbReference>
<dbReference type="EMBL" id="AJWZ01005440">
    <property type="protein sequence ID" value="EKC62570.1"/>
    <property type="molecule type" value="Genomic_DNA"/>
</dbReference>
<dbReference type="AlphaFoldDB" id="K1T899"/>
<evidence type="ECO:0000313" key="6">
    <source>
        <dbReference type="EMBL" id="EKC62570.1"/>
    </source>
</evidence>
<evidence type="ECO:0000256" key="2">
    <source>
        <dbReference type="ARBA" id="ARBA00022801"/>
    </source>
</evidence>
<dbReference type="Gene3D" id="3.60.21.10">
    <property type="match status" value="1"/>
</dbReference>
<organism evidence="6">
    <name type="scientific">human gut metagenome</name>
    <dbReference type="NCBI Taxonomy" id="408170"/>
    <lineage>
        <taxon>unclassified sequences</taxon>
        <taxon>metagenomes</taxon>
        <taxon>organismal metagenomes</taxon>
    </lineage>
</organism>
<feature type="domain" description="Calcineurin-like phosphoesterase" evidence="5">
    <location>
        <begin position="5"/>
        <end position="206"/>
    </location>
</feature>
<reference evidence="6" key="1">
    <citation type="journal article" date="2013" name="Environ. Microbiol.">
        <title>Microbiota from the distal guts of lean and obese adolescents exhibit partial functional redundancy besides clear differences in community structure.</title>
        <authorList>
            <person name="Ferrer M."/>
            <person name="Ruiz A."/>
            <person name="Lanza F."/>
            <person name="Haange S.B."/>
            <person name="Oberbach A."/>
            <person name="Till H."/>
            <person name="Bargiela R."/>
            <person name="Campoy C."/>
            <person name="Segura M.T."/>
            <person name="Richter M."/>
            <person name="von Bergen M."/>
            <person name="Seifert J."/>
            <person name="Suarez A."/>
        </authorList>
    </citation>
    <scope>NUCLEOTIDE SEQUENCE</scope>
</reference>
<evidence type="ECO:0000256" key="1">
    <source>
        <dbReference type="ARBA" id="ARBA00022723"/>
    </source>
</evidence>
<dbReference type="PANTHER" id="PTHR42988:SF2">
    <property type="entry name" value="CYCLIC NUCLEOTIDE PHOSPHODIESTERASE CBUA0032-RELATED"/>
    <property type="match status" value="1"/>
</dbReference>
<keyword evidence="2" id="KW-0378">Hydrolase</keyword>
<dbReference type="Pfam" id="PF00149">
    <property type="entry name" value="Metallophos"/>
    <property type="match status" value="1"/>
</dbReference>
<evidence type="ECO:0000256" key="4">
    <source>
        <dbReference type="ARBA" id="ARBA00025742"/>
    </source>
</evidence>
<dbReference type="InterPro" id="IPR004843">
    <property type="entry name" value="Calcineurin-like_PHP"/>
</dbReference>
<dbReference type="InterPro" id="IPR050884">
    <property type="entry name" value="CNP_phosphodiesterase-III"/>
</dbReference>
<protein>
    <submittedName>
        <fullName evidence="6">Metallophosphoesterase</fullName>
    </submittedName>
</protein>
<accession>K1T899</accession>
<evidence type="ECO:0000259" key="5">
    <source>
        <dbReference type="Pfam" id="PF00149"/>
    </source>
</evidence>
<keyword evidence="1" id="KW-0479">Metal-binding</keyword>
<name>K1T899_9ZZZZ</name>
<gene>
    <name evidence="6" type="ORF">OBE_07910</name>
</gene>
<comment type="caution">
    <text evidence="6">The sequence shown here is derived from an EMBL/GenBank/DDBJ whole genome shotgun (WGS) entry which is preliminary data.</text>
</comment>
<sequence length="210" mass="24076">MNDELKFTVISDIHYYSKKNFVDGFDKNKKPKPGQLFFSRSEEIVEHTFDCLCKNDTPDIILISGDLTYNGERTSHDEMKAALKKLQQKGKRVYVITATHDYTSPRMPTYGVDKNDKYIEVESVKRTQLSKYYGDFGYNNAIAKHKSTMSYVAQLADGYRLFALNDDYGDPDCGFSDELMNWVKTEANNAKRDGQYIIAMTHHPLVPPSP</sequence>
<dbReference type="SUPFAM" id="SSF56300">
    <property type="entry name" value="Metallo-dependent phosphatases"/>
    <property type="match status" value="1"/>
</dbReference>
<feature type="non-terminal residue" evidence="6">
    <location>
        <position position="210"/>
    </location>
</feature>
<dbReference type="PANTHER" id="PTHR42988">
    <property type="entry name" value="PHOSPHOHYDROLASE"/>
    <property type="match status" value="1"/>
</dbReference>
<dbReference type="InterPro" id="IPR029052">
    <property type="entry name" value="Metallo-depent_PP-like"/>
</dbReference>